<organism evidence="2">
    <name type="scientific">Arundo donax</name>
    <name type="common">Giant reed</name>
    <name type="synonym">Donax arundinaceus</name>
    <dbReference type="NCBI Taxonomy" id="35708"/>
    <lineage>
        <taxon>Eukaryota</taxon>
        <taxon>Viridiplantae</taxon>
        <taxon>Streptophyta</taxon>
        <taxon>Embryophyta</taxon>
        <taxon>Tracheophyta</taxon>
        <taxon>Spermatophyta</taxon>
        <taxon>Magnoliopsida</taxon>
        <taxon>Liliopsida</taxon>
        <taxon>Poales</taxon>
        <taxon>Poaceae</taxon>
        <taxon>PACMAD clade</taxon>
        <taxon>Arundinoideae</taxon>
        <taxon>Arundineae</taxon>
        <taxon>Arundo</taxon>
    </lineage>
</organism>
<protein>
    <submittedName>
        <fullName evidence="2">Uncharacterized protein</fullName>
    </submittedName>
</protein>
<evidence type="ECO:0000313" key="2">
    <source>
        <dbReference type="EMBL" id="JAD25575.1"/>
    </source>
</evidence>
<reference evidence="2" key="1">
    <citation type="submission" date="2014-09" db="EMBL/GenBank/DDBJ databases">
        <authorList>
            <person name="Magalhaes I.L.F."/>
            <person name="Oliveira U."/>
            <person name="Santos F.R."/>
            <person name="Vidigal T.H.D.A."/>
            <person name="Brescovit A.D."/>
            <person name="Santos A.J."/>
        </authorList>
    </citation>
    <scope>NUCLEOTIDE SEQUENCE</scope>
    <source>
        <tissue evidence="2">Shoot tissue taken approximately 20 cm above the soil surface</tissue>
    </source>
</reference>
<keyword evidence="1" id="KW-0472">Membrane</keyword>
<keyword evidence="1" id="KW-0812">Transmembrane</keyword>
<evidence type="ECO:0000256" key="1">
    <source>
        <dbReference type="SAM" id="Phobius"/>
    </source>
</evidence>
<dbReference type="EMBL" id="GBRH01272320">
    <property type="protein sequence ID" value="JAD25575.1"/>
    <property type="molecule type" value="Transcribed_RNA"/>
</dbReference>
<reference evidence="2" key="2">
    <citation type="journal article" date="2015" name="Data Brief">
        <title>Shoot transcriptome of the giant reed, Arundo donax.</title>
        <authorList>
            <person name="Barrero R.A."/>
            <person name="Guerrero F.D."/>
            <person name="Moolhuijzen P."/>
            <person name="Goolsby J.A."/>
            <person name="Tidwell J."/>
            <person name="Bellgard S.E."/>
            <person name="Bellgard M.I."/>
        </authorList>
    </citation>
    <scope>NUCLEOTIDE SEQUENCE</scope>
    <source>
        <tissue evidence="2">Shoot tissue taken approximately 20 cm above the soil surface</tissue>
    </source>
</reference>
<feature type="transmembrane region" description="Helical" evidence="1">
    <location>
        <begin position="35"/>
        <end position="55"/>
    </location>
</feature>
<keyword evidence="1" id="KW-1133">Transmembrane helix</keyword>
<sequence>MNVHSYKYLFTHNSMLQICCQACKTGGSETLSSTVIQSILFSFMGAFSLLSDWIFTLS</sequence>
<dbReference type="AlphaFoldDB" id="A0A0A8YJ33"/>
<name>A0A0A8YJ33_ARUDO</name>
<proteinExistence type="predicted"/>
<accession>A0A0A8YJ33</accession>